<keyword evidence="4" id="KW-0547">Nucleotide-binding</keyword>
<dbReference type="PROSITE" id="PS00211">
    <property type="entry name" value="ABC_TRANSPORTER_1"/>
    <property type="match status" value="1"/>
</dbReference>
<dbReference type="PROSITE" id="PS51866">
    <property type="entry name" value="MOP"/>
    <property type="match status" value="1"/>
</dbReference>
<evidence type="ECO:0000256" key="6">
    <source>
        <dbReference type="ARBA" id="ARBA00022967"/>
    </source>
</evidence>
<keyword evidence="3 8" id="KW-0500">Molybdenum</keyword>
<dbReference type="InterPro" id="IPR050334">
    <property type="entry name" value="Molybdenum_import_ModC"/>
</dbReference>
<dbReference type="GO" id="GO:0005524">
    <property type="term" value="F:ATP binding"/>
    <property type="evidence" value="ECO:0007669"/>
    <property type="project" value="UniProtKB-KW"/>
</dbReference>
<evidence type="ECO:0000313" key="11">
    <source>
        <dbReference type="EMBL" id="MCU7555814.1"/>
    </source>
</evidence>
<reference evidence="12" key="1">
    <citation type="submission" date="2023-07" db="EMBL/GenBank/DDBJ databases">
        <title>Study on multiphase classification of strain Alteromonas salexigens isolated from the Yellow Sea.</title>
        <authorList>
            <person name="Sun L."/>
        </authorList>
    </citation>
    <scope>NUCLEOTIDE SEQUENCE [LARGE SCALE GENOMIC DNA]</scope>
    <source>
        <strain evidence="12">ASW11-19</strain>
    </source>
</reference>
<dbReference type="SUPFAM" id="SSF50331">
    <property type="entry name" value="MOP-like"/>
    <property type="match status" value="1"/>
</dbReference>
<feature type="domain" description="ABC transporter" evidence="9">
    <location>
        <begin position="1"/>
        <end position="217"/>
    </location>
</feature>
<evidence type="ECO:0000259" key="10">
    <source>
        <dbReference type="PROSITE" id="PS51866"/>
    </source>
</evidence>
<evidence type="ECO:0000256" key="7">
    <source>
        <dbReference type="ARBA" id="ARBA00023136"/>
    </source>
</evidence>
<dbReference type="InterPro" id="IPR005116">
    <property type="entry name" value="Transp-assoc_OB_typ1"/>
</dbReference>
<feature type="domain" description="Mop" evidence="10">
    <location>
        <begin position="273"/>
        <end position="333"/>
    </location>
</feature>
<dbReference type="PANTHER" id="PTHR43514:SF4">
    <property type="entry name" value="ABC TRANSPORTER I FAMILY MEMBER 10"/>
    <property type="match status" value="1"/>
</dbReference>
<dbReference type="PANTHER" id="PTHR43514">
    <property type="entry name" value="ABC TRANSPORTER I FAMILY MEMBER 10"/>
    <property type="match status" value="1"/>
</dbReference>
<keyword evidence="7" id="KW-0472">Membrane</keyword>
<dbReference type="SUPFAM" id="SSF52540">
    <property type="entry name" value="P-loop containing nucleoside triphosphate hydrolases"/>
    <property type="match status" value="1"/>
</dbReference>
<evidence type="ECO:0000256" key="8">
    <source>
        <dbReference type="PROSITE-ProRule" id="PRU01213"/>
    </source>
</evidence>
<dbReference type="Pfam" id="PF00005">
    <property type="entry name" value="ABC_tran"/>
    <property type="match status" value="1"/>
</dbReference>
<evidence type="ECO:0000256" key="2">
    <source>
        <dbReference type="ARBA" id="ARBA00022475"/>
    </source>
</evidence>
<organism evidence="11 12">
    <name type="scientific">Alteromonas salexigens</name>
    <dbReference type="NCBI Taxonomy" id="2982530"/>
    <lineage>
        <taxon>Bacteria</taxon>
        <taxon>Pseudomonadati</taxon>
        <taxon>Pseudomonadota</taxon>
        <taxon>Gammaproteobacteria</taxon>
        <taxon>Alteromonadales</taxon>
        <taxon>Alteromonadaceae</taxon>
        <taxon>Alteromonas/Salinimonas group</taxon>
        <taxon>Alteromonas</taxon>
    </lineage>
</organism>
<keyword evidence="6" id="KW-1278">Translocase</keyword>
<accession>A0ABT2VR92</accession>
<dbReference type="RefSeq" id="WP_262995856.1">
    <property type="nucleotide sequence ID" value="NZ_JAOTJC010000013.1"/>
</dbReference>
<comment type="caution">
    <text evidence="11">The sequence shown here is derived from an EMBL/GenBank/DDBJ whole genome shotgun (WGS) entry which is preliminary data.</text>
</comment>
<dbReference type="SMART" id="SM00382">
    <property type="entry name" value="AAA"/>
    <property type="match status" value="1"/>
</dbReference>
<dbReference type="InterPro" id="IPR003439">
    <property type="entry name" value="ABC_transporter-like_ATP-bd"/>
</dbReference>
<keyword evidence="12" id="KW-1185">Reference proteome</keyword>
<dbReference type="PROSITE" id="PS50893">
    <property type="entry name" value="ABC_TRANSPORTER_2"/>
    <property type="match status" value="1"/>
</dbReference>
<sequence>MKLIASLKVSTDFTLDAQLSTNDDCQFLGVMGPSGAGKSSLLRVLANLEPASSYQCSWTSPSSRIGLVFQDSLLFPHLDVAGNLALAQRYAKSNSDASEIFQGCQCEALLERQVTYLSGGERQRVALCRALVNSPDILLLDEAFSAMDNALSQQVQQFLRRYCLKHGINVIMVSHDISALALYCDELASMKGGRIIRSGPVNQMLNNVTSDQAENTVAVLSGPALEFDEAHQITPFLCEDQVLYARHPFVEDGQAKITVDPRDVSIDLAQQHASSILNGFTCEVRALRPAAAGQVLVRLARGQSQLFALISELSASRMKLQAGDTVTARFKLR</sequence>
<keyword evidence="5 11" id="KW-0067">ATP-binding</keyword>
<name>A0ABT2VR92_9ALTE</name>
<dbReference type="InterPro" id="IPR027417">
    <property type="entry name" value="P-loop_NTPase"/>
</dbReference>
<dbReference type="EMBL" id="JAOTJC010000013">
    <property type="protein sequence ID" value="MCU7555814.1"/>
    <property type="molecule type" value="Genomic_DNA"/>
</dbReference>
<evidence type="ECO:0000256" key="5">
    <source>
        <dbReference type="ARBA" id="ARBA00022840"/>
    </source>
</evidence>
<dbReference type="InterPro" id="IPR004606">
    <property type="entry name" value="Mop_domain"/>
</dbReference>
<keyword evidence="1" id="KW-0813">Transport</keyword>
<proteinExistence type="predicted"/>
<evidence type="ECO:0000259" key="9">
    <source>
        <dbReference type="PROSITE" id="PS50893"/>
    </source>
</evidence>
<evidence type="ECO:0000256" key="1">
    <source>
        <dbReference type="ARBA" id="ARBA00022448"/>
    </source>
</evidence>
<keyword evidence="2" id="KW-1003">Cell membrane</keyword>
<protein>
    <submittedName>
        <fullName evidence="11">ATP-binding cassette domain-containing protein</fullName>
    </submittedName>
</protein>
<dbReference type="Gene3D" id="3.40.50.300">
    <property type="entry name" value="P-loop containing nucleotide triphosphate hydrolases"/>
    <property type="match status" value="1"/>
</dbReference>
<dbReference type="Proteomes" id="UP001209257">
    <property type="component" value="Unassembled WGS sequence"/>
</dbReference>
<gene>
    <name evidence="11" type="ORF">OCL06_14585</name>
</gene>
<dbReference type="InterPro" id="IPR017871">
    <property type="entry name" value="ABC_transporter-like_CS"/>
</dbReference>
<dbReference type="Pfam" id="PF03459">
    <property type="entry name" value="TOBE"/>
    <property type="match status" value="1"/>
</dbReference>
<dbReference type="Gene3D" id="2.40.50.100">
    <property type="match status" value="1"/>
</dbReference>
<evidence type="ECO:0000256" key="3">
    <source>
        <dbReference type="ARBA" id="ARBA00022505"/>
    </source>
</evidence>
<evidence type="ECO:0000256" key="4">
    <source>
        <dbReference type="ARBA" id="ARBA00022741"/>
    </source>
</evidence>
<dbReference type="InterPro" id="IPR003593">
    <property type="entry name" value="AAA+_ATPase"/>
</dbReference>
<evidence type="ECO:0000313" key="12">
    <source>
        <dbReference type="Proteomes" id="UP001209257"/>
    </source>
</evidence>
<dbReference type="InterPro" id="IPR008995">
    <property type="entry name" value="Mo/tungstate-bd_C_term_dom"/>
</dbReference>